<name>A0ACC5RES2_9HYPH</name>
<keyword evidence="2" id="KW-1185">Reference proteome</keyword>
<accession>A0ACC5RES2</accession>
<organism evidence="1 2">
    <name type="scientific">Taklimakanibacter albus</name>
    <dbReference type="NCBI Taxonomy" id="2800327"/>
    <lineage>
        <taxon>Bacteria</taxon>
        <taxon>Pseudomonadati</taxon>
        <taxon>Pseudomonadota</taxon>
        <taxon>Alphaproteobacteria</taxon>
        <taxon>Hyphomicrobiales</taxon>
        <taxon>Aestuariivirgaceae</taxon>
        <taxon>Taklimakanibacter</taxon>
    </lineage>
</organism>
<sequence length="149" mass="16416">MISRQAKYALRALIALSRITPGSAAQTSDIATTEKIPKKFLEQILLRLKNQGMVQSRRGNRGGYALLKPASEITFAQVLRTIDGPIAPLPCLSIIAYARCEDCKDEFTCEIRKVFARVIEPTRQVLERTTIADAAAGRAIDLESLPQMA</sequence>
<reference evidence="1" key="1">
    <citation type="submission" date="2021-01" db="EMBL/GenBank/DDBJ databases">
        <authorList>
            <person name="Sun Q."/>
        </authorList>
    </citation>
    <scope>NUCLEOTIDE SEQUENCE</scope>
    <source>
        <strain evidence="1">YIM B02566</strain>
    </source>
</reference>
<evidence type="ECO:0000313" key="2">
    <source>
        <dbReference type="Proteomes" id="UP000616151"/>
    </source>
</evidence>
<comment type="caution">
    <text evidence="1">The sequence shown here is derived from an EMBL/GenBank/DDBJ whole genome shotgun (WGS) entry which is preliminary data.</text>
</comment>
<gene>
    <name evidence="1" type="ORF">JHL16_32605</name>
</gene>
<evidence type="ECO:0000313" key="1">
    <source>
        <dbReference type="EMBL" id="MBK1871153.1"/>
    </source>
</evidence>
<dbReference type="EMBL" id="JAENHL010000008">
    <property type="protein sequence ID" value="MBK1871153.1"/>
    <property type="molecule type" value="Genomic_DNA"/>
</dbReference>
<proteinExistence type="predicted"/>
<dbReference type="Proteomes" id="UP000616151">
    <property type="component" value="Unassembled WGS sequence"/>
</dbReference>
<protein>
    <submittedName>
        <fullName evidence="1">Rrf2 family transcriptional regulator</fullName>
    </submittedName>
</protein>